<dbReference type="Ensembl" id="ENSMSIT00000044141.1">
    <property type="protein sequence ID" value="ENSMSIP00000035022.1"/>
    <property type="gene ID" value="ENSMSIG00000029201.1"/>
</dbReference>
<dbReference type="GO" id="GO:0016020">
    <property type="term" value="C:membrane"/>
    <property type="evidence" value="ECO:0007669"/>
    <property type="project" value="TreeGrafter"/>
</dbReference>
<evidence type="ECO:0000313" key="7">
    <source>
        <dbReference type="Ensembl" id="ENSMSIP00000035022.1"/>
    </source>
</evidence>
<dbReference type="SUPFAM" id="SSF81631">
    <property type="entry name" value="PAP/OAS1 substrate-binding domain"/>
    <property type="match status" value="1"/>
</dbReference>
<evidence type="ECO:0000256" key="1">
    <source>
        <dbReference type="ARBA" id="ARBA00009526"/>
    </source>
</evidence>
<keyword evidence="4" id="KW-0694">RNA-binding</keyword>
<keyword evidence="3" id="KW-0391">Immunity</keyword>
<dbReference type="PANTHER" id="PTHR11258">
    <property type="entry name" value="2-5 OLIGOADENYLATE SYNTHETASE"/>
    <property type="match status" value="1"/>
</dbReference>
<dbReference type="GO" id="GO:0051607">
    <property type="term" value="P:defense response to virus"/>
    <property type="evidence" value="ECO:0007669"/>
    <property type="project" value="UniProtKB-KW"/>
</dbReference>
<comment type="similarity">
    <text evidence="1">Belongs to the 2-5A synthase family.</text>
</comment>
<reference evidence="7" key="1">
    <citation type="submission" date="2025-08" db="UniProtKB">
        <authorList>
            <consortium name="Ensembl"/>
        </authorList>
    </citation>
    <scope>IDENTIFICATION</scope>
</reference>
<dbReference type="InterPro" id="IPR043519">
    <property type="entry name" value="NT_sf"/>
</dbReference>
<dbReference type="GO" id="GO:0005654">
    <property type="term" value="C:nucleoplasm"/>
    <property type="evidence" value="ECO:0007669"/>
    <property type="project" value="TreeGrafter"/>
</dbReference>
<dbReference type="GO" id="GO:0003725">
    <property type="term" value="F:double-stranded RNA binding"/>
    <property type="evidence" value="ECO:0007669"/>
    <property type="project" value="UniProtKB-ARBA"/>
</dbReference>
<dbReference type="Proteomes" id="UP000694415">
    <property type="component" value="Unplaced"/>
</dbReference>
<evidence type="ECO:0000256" key="2">
    <source>
        <dbReference type="ARBA" id="ARBA00022588"/>
    </source>
</evidence>
<dbReference type="GO" id="GO:0005829">
    <property type="term" value="C:cytosol"/>
    <property type="evidence" value="ECO:0007669"/>
    <property type="project" value="TreeGrafter"/>
</dbReference>
<dbReference type="GO" id="GO:0045087">
    <property type="term" value="P:innate immune response"/>
    <property type="evidence" value="ECO:0007669"/>
    <property type="project" value="UniProtKB-KW"/>
</dbReference>
<proteinExistence type="inferred from homology"/>
<evidence type="ECO:0000256" key="3">
    <source>
        <dbReference type="ARBA" id="ARBA00022859"/>
    </source>
</evidence>
<keyword evidence="2" id="KW-0399">Innate immunity</keyword>
<dbReference type="GeneTree" id="ENSGT00510000046406"/>
<dbReference type="SUPFAM" id="SSF81301">
    <property type="entry name" value="Nucleotidyltransferase"/>
    <property type="match status" value="1"/>
</dbReference>
<evidence type="ECO:0000259" key="6">
    <source>
        <dbReference type="Pfam" id="PF10421"/>
    </source>
</evidence>
<evidence type="ECO:0000256" key="5">
    <source>
        <dbReference type="ARBA" id="ARBA00023118"/>
    </source>
</evidence>
<reference evidence="7" key="2">
    <citation type="submission" date="2025-09" db="UniProtKB">
        <authorList>
            <consortium name="Ensembl"/>
        </authorList>
    </citation>
    <scope>IDENTIFICATION</scope>
</reference>
<dbReference type="Pfam" id="PF10421">
    <property type="entry name" value="OAS1_C"/>
    <property type="match status" value="1"/>
</dbReference>
<sequence length="411" mass="47154">MEPDLRSIPASKLDKFIENHLPDTSFCADLREVIDALCALLKDRSFRGPVRGMRASKGVKGKCTALKGRSDADLVVFLNNLTYFEDQLNQQGVLIKEIKKQLCEIQHERRFGVKFEVHSLRSPNSRALSFKLSAPDLLKEVKFDVLPAYDLLDHLNILKKPNQQFYANLISGRTPPGMEGKLLTCFMGLRKYFLNCRPTKLKRLIRLVTHWYQLCKEKLGDPLPPQYALELLTVYAWEYGSRVTKFNTAQGFRTVLELVTKYKQLRIYWTVYYDFRHQEVSEYLHQQLKKDRPVILDPADPTRNIAGLNPKDWRHLAGEAAAWLQYPCFKYRDGSSVCSWEVPVRTCHHHLHSTPPLFSSSTWRIFPHRCGLCTPVEAIGSPYSTAILALFTDFMGSQDGSVGKGACCQHR</sequence>
<dbReference type="InterPro" id="IPR006117">
    <property type="entry name" value="2-5OAS_C_CS"/>
</dbReference>
<protein>
    <submittedName>
        <fullName evidence="7">2'-5' oligoadenylate synthetase 1B</fullName>
    </submittedName>
</protein>
<keyword evidence="8" id="KW-1185">Reference proteome</keyword>
<dbReference type="PANTHER" id="PTHR11258:SF19">
    <property type="entry name" value="INACTIVE 2'-5'-OLIGOADENYLATE SYNTHASE 1B"/>
    <property type="match status" value="1"/>
</dbReference>
<dbReference type="Gene3D" id="1.10.1410.20">
    <property type="entry name" value="2'-5'-oligoadenylate synthetase 1, domain 2"/>
    <property type="match status" value="1"/>
</dbReference>
<dbReference type="FunFam" id="1.10.1410.20:FF:000001">
    <property type="entry name" value="2'-5'-oligoadenylate synthetase 1"/>
    <property type="match status" value="1"/>
</dbReference>
<dbReference type="GO" id="GO:0001730">
    <property type="term" value="F:2'-5'-oligoadenylate synthetase activity"/>
    <property type="evidence" value="ECO:0007669"/>
    <property type="project" value="TreeGrafter"/>
</dbReference>
<dbReference type="PROSITE" id="PS00833">
    <property type="entry name" value="25A_SYNTH_2"/>
    <property type="match status" value="1"/>
</dbReference>
<evidence type="ECO:0000313" key="8">
    <source>
        <dbReference type="Proteomes" id="UP000694415"/>
    </source>
</evidence>
<dbReference type="GO" id="GO:0045071">
    <property type="term" value="P:negative regulation of viral genome replication"/>
    <property type="evidence" value="ECO:0007669"/>
    <property type="project" value="TreeGrafter"/>
</dbReference>
<feature type="domain" description="2'-5'-oligoadenylate synthetase 1" evidence="6">
    <location>
        <begin position="160"/>
        <end position="344"/>
    </location>
</feature>
<dbReference type="Gene3D" id="3.30.460.10">
    <property type="entry name" value="Beta Polymerase, domain 2"/>
    <property type="match status" value="1"/>
</dbReference>
<name>A0A8C6IF87_MUSSI</name>
<evidence type="ECO:0000256" key="4">
    <source>
        <dbReference type="ARBA" id="ARBA00022884"/>
    </source>
</evidence>
<organism evidence="7 8">
    <name type="scientific">Mus spicilegus</name>
    <name type="common">Mound-building mouse</name>
    <dbReference type="NCBI Taxonomy" id="10103"/>
    <lineage>
        <taxon>Eukaryota</taxon>
        <taxon>Metazoa</taxon>
        <taxon>Chordata</taxon>
        <taxon>Craniata</taxon>
        <taxon>Vertebrata</taxon>
        <taxon>Euteleostomi</taxon>
        <taxon>Mammalia</taxon>
        <taxon>Eutheria</taxon>
        <taxon>Euarchontoglires</taxon>
        <taxon>Glires</taxon>
        <taxon>Rodentia</taxon>
        <taxon>Myomorpha</taxon>
        <taxon>Muroidea</taxon>
        <taxon>Muridae</taxon>
        <taxon>Murinae</taxon>
        <taxon>Mus</taxon>
        <taxon>Mus</taxon>
    </lineage>
</organism>
<dbReference type="FunFam" id="3.30.460.10:FF:000007">
    <property type="entry name" value="2'-5'-oligoadenylate synthetase 1"/>
    <property type="match status" value="1"/>
</dbReference>
<dbReference type="InterPro" id="IPR018952">
    <property type="entry name" value="2-5-oligoAdlate_synth_1_dom2/C"/>
</dbReference>
<dbReference type="PROSITE" id="PS50152">
    <property type="entry name" value="25A_SYNTH_3"/>
    <property type="match status" value="1"/>
</dbReference>
<accession>A0A8C6IF87</accession>
<keyword evidence="5" id="KW-0051">Antiviral defense</keyword>
<dbReference type="AlphaFoldDB" id="A0A8C6IF87"/>